<protein>
    <submittedName>
        <fullName evidence="1">Uncharacterized protein</fullName>
    </submittedName>
</protein>
<organism evidence="1 2">
    <name type="scientific">Sellimonas catena</name>
    <dbReference type="NCBI Taxonomy" id="2994035"/>
    <lineage>
        <taxon>Bacteria</taxon>
        <taxon>Bacillati</taxon>
        <taxon>Bacillota</taxon>
        <taxon>Clostridia</taxon>
        <taxon>Lachnospirales</taxon>
        <taxon>Lachnospiraceae</taxon>
        <taxon>Sellimonas</taxon>
    </lineage>
</organism>
<comment type="caution">
    <text evidence="1">The sequence shown here is derived from an EMBL/GenBank/DDBJ whole genome shotgun (WGS) entry which is preliminary data.</text>
</comment>
<gene>
    <name evidence="1" type="ORF">Selli2_34640</name>
</gene>
<dbReference type="RefSeq" id="WP_087211734.1">
    <property type="nucleotide sequence ID" value="NZ_BSCH01000033.1"/>
</dbReference>
<reference evidence="1" key="3">
    <citation type="journal article" date="2023" name="Int. J. Syst. Evol. Microbiol.">
        <title>Sellimonas catena sp. nov., isolated from human faeces.</title>
        <authorList>
            <person name="Hisatomi A."/>
            <person name="Ohkuma M."/>
            <person name="Sakamoto M."/>
        </authorList>
    </citation>
    <scope>NUCLEOTIDE SEQUENCE</scope>
    <source>
        <strain evidence="1">18CBH55</strain>
    </source>
</reference>
<accession>A0A9W6CJ23</accession>
<reference evidence="1" key="1">
    <citation type="submission" date="2022-11" db="EMBL/GenBank/DDBJ databases">
        <title>Draft genome sequence of Sellimonas catena strain 18CBH55.</title>
        <authorList>
            <person name="Atsushi H."/>
            <person name="Moriya O."/>
            <person name="Mitsuo S."/>
        </authorList>
    </citation>
    <scope>NUCLEOTIDE SEQUENCE</scope>
    <source>
        <strain evidence="1">18CBH55</strain>
    </source>
</reference>
<dbReference type="AlphaFoldDB" id="A0A9W6CJ23"/>
<dbReference type="Pfam" id="PF19552">
    <property type="entry name" value="DUF6075"/>
    <property type="match status" value="1"/>
</dbReference>
<reference evidence="1" key="2">
    <citation type="submission" date="2022-11" db="EMBL/GenBank/DDBJ databases">
        <title>Draft genome sequence of Sellimonas catena strain 18CBH55.</title>
        <authorList>
            <person name="Hisatomi A."/>
            <person name="Ohkuma M."/>
            <person name="Sakamoto M."/>
        </authorList>
    </citation>
    <scope>NUCLEOTIDE SEQUENCE</scope>
    <source>
        <strain evidence="1">18CBH55</strain>
    </source>
</reference>
<dbReference type="EMBL" id="BSCH01000033">
    <property type="protein sequence ID" value="GLG92037.1"/>
    <property type="molecule type" value="Genomic_DNA"/>
</dbReference>
<dbReference type="InterPro" id="IPR045721">
    <property type="entry name" value="DUF6075"/>
</dbReference>
<evidence type="ECO:0000313" key="1">
    <source>
        <dbReference type="EMBL" id="GLG92037.1"/>
    </source>
</evidence>
<dbReference type="Proteomes" id="UP001145094">
    <property type="component" value="Unassembled WGS sequence"/>
</dbReference>
<evidence type="ECO:0000313" key="2">
    <source>
        <dbReference type="Proteomes" id="UP001145094"/>
    </source>
</evidence>
<name>A0A9W6CJ23_9FIRM</name>
<sequence>MKTIRFESKEHENFFYSMLKRTGNTDSYHQAFFYCVGISDTTRRNVERIFDFKKGHIRPEGLHEGWQTGGSIRLTRLAFNLWNGYAEKGDERMSTPYEIFDCGYAPYFFEAIRLKYPDYCRELPAMKPQTAQRER</sequence>
<proteinExistence type="predicted"/>